<dbReference type="InterPro" id="IPR010003">
    <property type="entry name" value="HARP_dom"/>
</dbReference>
<dbReference type="SMART" id="SM00487">
    <property type="entry name" value="DEXDc"/>
    <property type="match status" value="1"/>
</dbReference>
<evidence type="ECO:0000259" key="6">
    <source>
        <dbReference type="PROSITE" id="PS51192"/>
    </source>
</evidence>
<dbReference type="PANTHER" id="PTHR45766">
    <property type="entry name" value="DNA ANNEALING HELICASE AND ENDONUCLEASE ZRANB3 FAMILY MEMBER"/>
    <property type="match status" value="1"/>
</dbReference>
<comment type="caution">
    <text evidence="9">The sequence shown here is derived from an EMBL/GenBank/DDBJ whole genome shotgun (WGS) entry which is preliminary data.</text>
</comment>
<dbReference type="CDD" id="cd18010">
    <property type="entry name" value="DEXHc_HARP_SMARCAL1"/>
    <property type="match status" value="1"/>
</dbReference>
<dbReference type="InterPro" id="IPR027417">
    <property type="entry name" value="P-loop_NTPase"/>
</dbReference>
<evidence type="ECO:0000256" key="3">
    <source>
        <dbReference type="ARBA" id="ARBA00023242"/>
    </source>
</evidence>
<evidence type="ECO:0000259" key="7">
    <source>
        <dbReference type="PROSITE" id="PS51194"/>
    </source>
</evidence>
<dbReference type="Pfam" id="PF00271">
    <property type="entry name" value="Helicase_C"/>
    <property type="match status" value="1"/>
</dbReference>
<evidence type="ECO:0000256" key="4">
    <source>
        <dbReference type="PROSITE-ProRule" id="PRU00800"/>
    </source>
</evidence>
<evidence type="ECO:0000256" key="2">
    <source>
        <dbReference type="ARBA" id="ARBA00022801"/>
    </source>
</evidence>
<dbReference type="SMART" id="SM00490">
    <property type="entry name" value="HELICc"/>
    <property type="match status" value="1"/>
</dbReference>
<feature type="region of interest" description="Disordered" evidence="5">
    <location>
        <begin position="22"/>
        <end position="44"/>
    </location>
</feature>
<dbReference type="SUPFAM" id="SSF52540">
    <property type="entry name" value="P-loop containing nucleoside triphosphate hydrolases"/>
    <property type="match status" value="2"/>
</dbReference>
<feature type="domain" description="HARP" evidence="8">
    <location>
        <begin position="99"/>
        <end position="172"/>
    </location>
</feature>
<keyword evidence="10" id="KW-1185">Reference proteome</keyword>
<dbReference type="EMBL" id="JAUDFV010000133">
    <property type="protein sequence ID" value="KAL2727306.1"/>
    <property type="molecule type" value="Genomic_DNA"/>
</dbReference>
<dbReference type="Pfam" id="PF07443">
    <property type="entry name" value="HARP"/>
    <property type="match status" value="1"/>
</dbReference>
<dbReference type="GO" id="GO:0016787">
    <property type="term" value="F:hydrolase activity"/>
    <property type="evidence" value="ECO:0007669"/>
    <property type="project" value="UniProtKB-KW"/>
</dbReference>
<gene>
    <name evidence="9" type="ORF">V1478_007584</name>
</gene>
<evidence type="ECO:0000313" key="9">
    <source>
        <dbReference type="EMBL" id="KAL2727306.1"/>
    </source>
</evidence>
<dbReference type="Pfam" id="PF00176">
    <property type="entry name" value="SNF2-rel_dom"/>
    <property type="match status" value="1"/>
</dbReference>
<reference evidence="9 10" key="1">
    <citation type="journal article" date="2024" name="Ann. Entomol. Soc. Am.">
        <title>Genomic analyses of the southern and eastern yellowjacket wasps (Hymenoptera: Vespidae) reveal evolutionary signatures of social life.</title>
        <authorList>
            <person name="Catto M.A."/>
            <person name="Caine P.B."/>
            <person name="Orr S.E."/>
            <person name="Hunt B.G."/>
            <person name="Goodisman M.A.D."/>
        </authorList>
    </citation>
    <scope>NUCLEOTIDE SEQUENCE [LARGE SCALE GENOMIC DNA]</scope>
    <source>
        <strain evidence="9">233</strain>
        <tissue evidence="9">Head and thorax</tissue>
    </source>
</reference>
<feature type="domain" description="Helicase ATP-binding" evidence="6">
    <location>
        <begin position="214"/>
        <end position="370"/>
    </location>
</feature>
<proteinExistence type="inferred from homology"/>
<organism evidence="9 10">
    <name type="scientific">Vespula squamosa</name>
    <name type="common">Southern yellow jacket</name>
    <name type="synonym">Wasp</name>
    <dbReference type="NCBI Taxonomy" id="30214"/>
    <lineage>
        <taxon>Eukaryota</taxon>
        <taxon>Metazoa</taxon>
        <taxon>Ecdysozoa</taxon>
        <taxon>Arthropoda</taxon>
        <taxon>Hexapoda</taxon>
        <taxon>Insecta</taxon>
        <taxon>Pterygota</taxon>
        <taxon>Neoptera</taxon>
        <taxon>Endopterygota</taxon>
        <taxon>Hymenoptera</taxon>
        <taxon>Apocrita</taxon>
        <taxon>Aculeata</taxon>
        <taxon>Vespoidea</taxon>
        <taxon>Vespidae</taxon>
        <taxon>Vespinae</taxon>
        <taxon>Vespula</taxon>
    </lineage>
</organism>
<dbReference type="InterPro" id="IPR049730">
    <property type="entry name" value="SNF2/RAD54-like_C"/>
</dbReference>
<dbReference type="Proteomes" id="UP001607302">
    <property type="component" value="Unassembled WGS sequence"/>
</dbReference>
<dbReference type="GO" id="GO:0005634">
    <property type="term" value="C:nucleus"/>
    <property type="evidence" value="ECO:0007669"/>
    <property type="project" value="UniProtKB-SubCell"/>
</dbReference>
<dbReference type="Gene3D" id="3.40.50.300">
    <property type="entry name" value="P-loop containing nucleotide triphosphate hydrolases"/>
    <property type="match status" value="1"/>
</dbReference>
<comment type="subcellular location">
    <subcellularLocation>
        <location evidence="1">Nucleus</location>
    </subcellularLocation>
</comment>
<keyword evidence="3" id="KW-0539">Nucleus</keyword>
<dbReference type="InterPro" id="IPR038718">
    <property type="entry name" value="SNF2-like_sf"/>
</dbReference>
<protein>
    <submittedName>
        <fullName evidence="9">SWI/SNF-related matrix-associated actin-dependent regulator of chromatin subfamily A-like protein 1</fullName>
    </submittedName>
</protein>
<name>A0ABD2B3N6_VESSQ</name>
<dbReference type="PROSITE" id="PS51194">
    <property type="entry name" value="HELICASE_CTER"/>
    <property type="match status" value="1"/>
</dbReference>
<evidence type="ECO:0000259" key="8">
    <source>
        <dbReference type="PROSITE" id="PS51467"/>
    </source>
</evidence>
<dbReference type="PROSITE" id="PS51467">
    <property type="entry name" value="HARP"/>
    <property type="match status" value="1"/>
</dbReference>
<dbReference type="InterPro" id="IPR001650">
    <property type="entry name" value="Helicase_C-like"/>
</dbReference>
<evidence type="ECO:0000313" key="10">
    <source>
        <dbReference type="Proteomes" id="UP001607302"/>
    </source>
</evidence>
<dbReference type="Gene3D" id="3.40.50.10810">
    <property type="entry name" value="Tandem AAA-ATPase domain"/>
    <property type="match status" value="1"/>
</dbReference>
<dbReference type="InterPro" id="IPR014001">
    <property type="entry name" value="Helicase_ATP-bd"/>
</dbReference>
<keyword evidence="2" id="KW-0378">Hydrolase</keyword>
<sequence>MATVRYTQEEIEKKRLEALQRKQQIQSKVKSPFDPGKVQRNQNKQLPIKNFSQSASTFQRPITDPILRPEPNHSRIGPMRTYKTNNRYTPMTSQKFFGINSVITGKCYMITNERFAIEISSYLSSVIEVFKTVNSKIYDIKTKIWNFHLKDYDNLIKKLLELQSNLSIIQIPKSVLQIFQKNLNLPNEISSIDLSPIDATLRDMLMPFQQEGICYGISKNGCCIIADDMGLGKTLQALGIAYYFKDSWPLLIVTPSSVRYQWSEAIYNFLPSIPAHYVHQFMNTKDFISDVKVVIVSYDILVRTVEIFKRRDFGFVILDESHILKNNKTARFNAVQSAVSNARHIILLSGTPALSRPIELYTQVNLVLPNFMGFQEYGIRYCAGEKKLFGWDFTGSSNMQELQLLLKSTCMIRRLKADVLNQLPSKIRKVIILNPAFIKVGTKEMEDISKDLERKVSSGLEHHNALLQYYNKSSFVRLKAVCKHVTQLFETKQKCLIYAHHQHVLDAICDIAESMEIGYIKIDGRTNSIRRKDLVNNFQNNTNCLAAILSITAANAGITLTAAQLVVFAELFWNPGILCQAEDRVHRIGQNSNVVIQYLVAKQTADDYLWSLIQRKINILCQAGLNQNIIMDEVEMTNQILKENDQLKIDFFMEKTLKKNLKLDDKMDISDEINEDKSLENNEQKREEETPIKDIKELLNLDEEDLQNCDWNFS</sequence>
<evidence type="ECO:0000256" key="1">
    <source>
        <dbReference type="ARBA" id="ARBA00004123"/>
    </source>
</evidence>
<accession>A0ABD2B3N6</accession>
<dbReference type="PANTHER" id="PTHR45766:SF6">
    <property type="entry name" value="SWI_SNF-RELATED MATRIX-ASSOCIATED ACTIN-DEPENDENT REGULATOR OF CHROMATIN SUBFAMILY A-LIKE PROTEIN 1"/>
    <property type="match status" value="1"/>
</dbReference>
<comment type="similarity">
    <text evidence="4">Belongs to the SNF2/RAD54 helicase family. SMARCAL1 subfamily.</text>
</comment>
<evidence type="ECO:0000256" key="5">
    <source>
        <dbReference type="SAM" id="MobiDB-lite"/>
    </source>
</evidence>
<dbReference type="AlphaFoldDB" id="A0ABD2B3N6"/>
<dbReference type="CDD" id="cd18793">
    <property type="entry name" value="SF2_C_SNF"/>
    <property type="match status" value="1"/>
</dbReference>
<dbReference type="InterPro" id="IPR000330">
    <property type="entry name" value="SNF2_N"/>
</dbReference>
<dbReference type="PROSITE" id="PS51192">
    <property type="entry name" value="HELICASE_ATP_BIND_1"/>
    <property type="match status" value="1"/>
</dbReference>
<feature type="domain" description="Helicase C-terminal" evidence="7">
    <location>
        <begin position="484"/>
        <end position="642"/>
    </location>
</feature>